<protein>
    <submittedName>
        <fullName evidence="1">Uncharacterized protein</fullName>
    </submittedName>
</protein>
<evidence type="ECO:0000313" key="1">
    <source>
        <dbReference type="EMBL" id="KAK6980593.1"/>
    </source>
</evidence>
<dbReference type="Proteomes" id="UP001362999">
    <property type="component" value="Unassembled WGS sequence"/>
</dbReference>
<name>A0AAV9ZDV5_9AGAR</name>
<organism evidence="1 2">
    <name type="scientific">Favolaschia claudopus</name>
    <dbReference type="NCBI Taxonomy" id="2862362"/>
    <lineage>
        <taxon>Eukaryota</taxon>
        <taxon>Fungi</taxon>
        <taxon>Dikarya</taxon>
        <taxon>Basidiomycota</taxon>
        <taxon>Agaricomycotina</taxon>
        <taxon>Agaricomycetes</taxon>
        <taxon>Agaricomycetidae</taxon>
        <taxon>Agaricales</taxon>
        <taxon>Marasmiineae</taxon>
        <taxon>Mycenaceae</taxon>
        <taxon>Favolaschia</taxon>
    </lineage>
</organism>
<dbReference type="AlphaFoldDB" id="A0AAV9ZDV5"/>
<keyword evidence="2" id="KW-1185">Reference proteome</keyword>
<proteinExistence type="predicted"/>
<gene>
    <name evidence="1" type="ORF">R3P38DRAFT_2809078</name>
</gene>
<sequence>MYILTEKHINVPHIDYAGNYLHVLSARDSLPHSSSILRYCPELKLRSACETNRLQRSSSDSYGRFIDFVSDLSSALLYQTTSDPIRSHCRDFQYRNDDGHVSRVCGIAAVFNVELARVPKSITL</sequence>
<accession>A0AAV9ZDV5</accession>
<comment type="caution">
    <text evidence="1">The sequence shown here is derived from an EMBL/GenBank/DDBJ whole genome shotgun (WGS) entry which is preliminary data.</text>
</comment>
<reference evidence="1 2" key="1">
    <citation type="journal article" date="2024" name="J Genomics">
        <title>Draft genome sequencing and assembly of Favolaschia claudopus CIRM-BRFM 2984 isolated from oak limbs.</title>
        <authorList>
            <person name="Navarro D."/>
            <person name="Drula E."/>
            <person name="Chaduli D."/>
            <person name="Cazenave R."/>
            <person name="Ahrendt S."/>
            <person name="Wang J."/>
            <person name="Lipzen A."/>
            <person name="Daum C."/>
            <person name="Barry K."/>
            <person name="Grigoriev I.V."/>
            <person name="Favel A."/>
            <person name="Rosso M.N."/>
            <person name="Martin F."/>
        </authorList>
    </citation>
    <scope>NUCLEOTIDE SEQUENCE [LARGE SCALE GENOMIC DNA]</scope>
    <source>
        <strain evidence="1 2">CIRM-BRFM 2984</strain>
    </source>
</reference>
<dbReference type="EMBL" id="JAWWNJ010000158">
    <property type="protein sequence ID" value="KAK6980593.1"/>
    <property type="molecule type" value="Genomic_DNA"/>
</dbReference>
<evidence type="ECO:0000313" key="2">
    <source>
        <dbReference type="Proteomes" id="UP001362999"/>
    </source>
</evidence>